<evidence type="ECO:0000313" key="5">
    <source>
        <dbReference type="EMBL" id="SDZ01997.1"/>
    </source>
</evidence>
<evidence type="ECO:0000256" key="1">
    <source>
        <dbReference type="ARBA" id="ARBA00022741"/>
    </source>
</evidence>
<keyword evidence="6" id="KW-1185">Reference proteome</keyword>
<dbReference type="AlphaFoldDB" id="A0A1H3PLS1"/>
<name>A0A1H3PLS1_9PSEU</name>
<keyword evidence="1" id="KW-0547">Nucleotide-binding</keyword>
<dbReference type="PANTHER" id="PTHR43309:SF3">
    <property type="entry name" value="5-OXOPROLINASE SUBUNIT C"/>
    <property type="match status" value="1"/>
</dbReference>
<dbReference type="InterPro" id="IPR052708">
    <property type="entry name" value="PxpC"/>
</dbReference>
<dbReference type="SMART" id="SM00797">
    <property type="entry name" value="AHS2"/>
    <property type="match status" value="1"/>
</dbReference>
<dbReference type="SUPFAM" id="SSF50891">
    <property type="entry name" value="Cyclophilin-like"/>
    <property type="match status" value="1"/>
</dbReference>
<gene>
    <name evidence="5" type="ORF">SAMN05421504_108286</name>
</gene>
<evidence type="ECO:0000256" key="3">
    <source>
        <dbReference type="ARBA" id="ARBA00022840"/>
    </source>
</evidence>
<dbReference type="OrthoDB" id="9768696at2"/>
<dbReference type="InterPro" id="IPR029000">
    <property type="entry name" value="Cyclophilin-like_dom_sf"/>
</dbReference>
<dbReference type="Gene3D" id="2.40.100.10">
    <property type="entry name" value="Cyclophilin-like"/>
    <property type="match status" value="1"/>
</dbReference>
<protein>
    <submittedName>
        <fullName evidence="5">Biotin-dependent carboxylase uncharacterized domain-containing protein</fullName>
    </submittedName>
</protein>
<dbReference type="Proteomes" id="UP000199515">
    <property type="component" value="Unassembled WGS sequence"/>
</dbReference>
<reference evidence="5 6" key="1">
    <citation type="submission" date="2016-10" db="EMBL/GenBank/DDBJ databases">
        <authorList>
            <person name="de Groot N.N."/>
        </authorList>
    </citation>
    <scope>NUCLEOTIDE SEQUENCE [LARGE SCALE GENOMIC DNA]</scope>
    <source>
        <strain evidence="5 6">CPCC 202699</strain>
    </source>
</reference>
<keyword evidence="3" id="KW-0067">ATP-binding</keyword>
<dbReference type="InterPro" id="IPR003778">
    <property type="entry name" value="CT_A_B"/>
</dbReference>
<dbReference type="RefSeq" id="WP_091295824.1">
    <property type="nucleotide sequence ID" value="NZ_FNON01000008.1"/>
</dbReference>
<dbReference type="Pfam" id="PF02626">
    <property type="entry name" value="CT_A_B"/>
    <property type="match status" value="1"/>
</dbReference>
<dbReference type="STRING" id="589385.SAMN05421504_108286"/>
<sequence length="317" mass="33140">MIRVRRAGLAAVTDLGRPGFARQGLPAGGAADQYSAAVANILVGNPEGAPLIEVTASDFAFTTDRPAFLAVTGATVTVNGSVRRAWEPLCVNADDLVELTGLTGLRAYVAVNGYWHVARTLGSCAAAPELGVRPWLRAGDTIDVRDGHRPVDHPVFVLGARPPRLPDPLTIDITAGPDADEAVAAALTTATYTVKPASDDIGVRLDGPVPSGVAKTDLLSKGVPPGAVELPPGDELLVLRRSHPITAGYAVIAVVTRVGLSTLGQARPGQRLRFRLRTIEDAVGDQRRQRRVLDALTRRAHTAFTSAGVPSAGRTAS</sequence>
<dbReference type="PANTHER" id="PTHR43309">
    <property type="entry name" value="5-OXOPROLINASE SUBUNIT C"/>
    <property type="match status" value="1"/>
</dbReference>
<dbReference type="GO" id="GO:0016787">
    <property type="term" value="F:hydrolase activity"/>
    <property type="evidence" value="ECO:0007669"/>
    <property type="project" value="UniProtKB-KW"/>
</dbReference>
<feature type="domain" description="Carboxyltransferase" evidence="4">
    <location>
        <begin position="22"/>
        <end position="292"/>
    </location>
</feature>
<evidence type="ECO:0000259" key="4">
    <source>
        <dbReference type="SMART" id="SM00797"/>
    </source>
</evidence>
<accession>A0A1H3PLS1</accession>
<proteinExistence type="predicted"/>
<dbReference type="GO" id="GO:0005524">
    <property type="term" value="F:ATP binding"/>
    <property type="evidence" value="ECO:0007669"/>
    <property type="project" value="UniProtKB-KW"/>
</dbReference>
<organism evidence="5 6">
    <name type="scientific">Amycolatopsis xylanica</name>
    <dbReference type="NCBI Taxonomy" id="589385"/>
    <lineage>
        <taxon>Bacteria</taxon>
        <taxon>Bacillati</taxon>
        <taxon>Actinomycetota</taxon>
        <taxon>Actinomycetes</taxon>
        <taxon>Pseudonocardiales</taxon>
        <taxon>Pseudonocardiaceae</taxon>
        <taxon>Amycolatopsis</taxon>
    </lineage>
</organism>
<evidence type="ECO:0000313" key="6">
    <source>
        <dbReference type="Proteomes" id="UP000199515"/>
    </source>
</evidence>
<evidence type="ECO:0000256" key="2">
    <source>
        <dbReference type="ARBA" id="ARBA00022801"/>
    </source>
</evidence>
<keyword evidence="2" id="KW-0378">Hydrolase</keyword>
<dbReference type="EMBL" id="FNON01000008">
    <property type="protein sequence ID" value="SDZ01997.1"/>
    <property type="molecule type" value="Genomic_DNA"/>
</dbReference>